<feature type="transmembrane region" description="Helical" evidence="6">
    <location>
        <begin position="223"/>
        <end position="245"/>
    </location>
</feature>
<feature type="transmembrane region" description="Helical" evidence="6">
    <location>
        <begin position="199"/>
        <end position="216"/>
    </location>
</feature>
<evidence type="ECO:0000313" key="9">
    <source>
        <dbReference type="Proteomes" id="UP001075354"/>
    </source>
</evidence>
<evidence type="ECO:0000259" key="7">
    <source>
        <dbReference type="PROSITE" id="PS50850"/>
    </source>
</evidence>
<dbReference type="GO" id="GO:0016020">
    <property type="term" value="C:membrane"/>
    <property type="evidence" value="ECO:0007669"/>
    <property type="project" value="UniProtKB-SubCell"/>
</dbReference>
<organism evidence="8 9">
    <name type="scientific">Megalurothrips usitatus</name>
    <name type="common">bean blossom thrips</name>
    <dbReference type="NCBI Taxonomy" id="439358"/>
    <lineage>
        <taxon>Eukaryota</taxon>
        <taxon>Metazoa</taxon>
        <taxon>Ecdysozoa</taxon>
        <taxon>Arthropoda</taxon>
        <taxon>Hexapoda</taxon>
        <taxon>Insecta</taxon>
        <taxon>Pterygota</taxon>
        <taxon>Neoptera</taxon>
        <taxon>Paraneoptera</taxon>
        <taxon>Thysanoptera</taxon>
        <taxon>Terebrantia</taxon>
        <taxon>Thripoidea</taxon>
        <taxon>Thripidae</taxon>
        <taxon>Megalurothrips</taxon>
    </lineage>
</organism>
<dbReference type="EMBL" id="JAPTSV010000007">
    <property type="protein sequence ID" value="KAJ1526436.1"/>
    <property type="molecule type" value="Genomic_DNA"/>
</dbReference>
<feature type="transmembrane region" description="Helical" evidence="6">
    <location>
        <begin position="251"/>
        <end position="270"/>
    </location>
</feature>
<name>A0AAV7XL10_9NEOP</name>
<dbReference type="PANTHER" id="PTHR24064">
    <property type="entry name" value="SOLUTE CARRIER FAMILY 22 MEMBER"/>
    <property type="match status" value="1"/>
</dbReference>
<dbReference type="Pfam" id="PF00083">
    <property type="entry name" value="Sugar_tr"/>
    <property type="match status" value="1"/>
</dbReference>
<keyword evidence="4 6" id="KW-0472">Membrane</keyword>
<feature type="region of interest" description="Disordered" evidence="5">
    <location>
        <begin position="305"/>
        <end position="335"/>
    </location>
</feature>
<dbReference type="InterPro" id="IPR005828">
    <property type="entry name" value="MFS_sugar_transport-like"/>
</dbReference>
<gene>
    <name evidence="8" type="ORF">ONE63_009570</name>
</gene>
<feature type="transmembrane region" description="Helical" evidence="6">
    <location>
        <begin position="17"/>
        <end position="41"/>
    </location>
</feature>
<feature type="transmembrane region" description="Helical" evidence="6">
    <location>
        <begin position="350"/>
        <end position="371"/>
    </location>
</feature>
<dbReference type="PROSITE" id="PS50850">
    <property type="entry name" value="MFS"/>
    <property type="match status" value="1"/>
</dbReference>
<keyword evidence="2 6" id="KW-0812">Transmembrane</keyword>
<dbReference type="InterPro" id="IPR036259">
    <property type="entry name" value="MFS_trans_sf"/>
</dbReference>
<feature type="domain" description="Major facilitator superfamily (MFS) profile" evidence="7">
    <location>
        <begin position="95"/>
        <end position="530"/>
    </location>
</feature>
<dbReference type="Proteomes" id="UP001075354">
    <property type="component" value="Chromosome 7"/>
</dbReference>
<evidence type="ECO:0000256" key="2">
    <source>
        <dbReference type="ARBA" id="ARBA00022692"/>
    </source>
</evidence>
<comment type="caution">
    <text evidence="8">The sequence shown here is derived from an EMBL/GenBank/DDBJ whole genome shotgun (WGS) entry which is preliminary data.</text>
</comment>
<dbReference type="Gene3D" id="1.20.1250.20">
    <property type="entry name" value="MFS general substrate transporter like domains"/>
    <property type="match status" value="1"/>
</dbReference>
<accession>A0AAV7XL10</accession>
<keyword evidence="9" id="KW-1185">Reference proteome</keyword>
<sequence length="555" mass="60608">MHVETALEAVTARLGRFHWVVCSLLCSAYVYQALFNMSFVFTTMRSEHRCLIPECETADSLADMDPPWLPSAVPAGPREDTCRRYAPLSSGGQARCDGQGWSNMTVACDRWVYPNKDLSIMTEWDMVCSPSAEWQLTLVGTLSNMGRALGLPLFGLVSDALGRRMALLTGLAVSCVLGLARSFAPNYIAFISLEFVDPIFYDGIGGAAFIMGMELVPTASRGAWSAISHVIFALGLALLGVVAWLLPRWRLLLRVVYGSALLCLAALWFVPESVRWLASKGRTEEAFRVINKAAKMNRLPLVSTKQQTKDGTGHVGWGDGLSPAEQDRRDSPRPASFAEDMRDFARSRTLMLRLIVSCFSWVAIMFVYDGLAVYSVSLAGSRYLNFVLVELVEVPAALLTWWLMSAAGRRRTLVGSLILAAACCVAYHFLPAATDAADTPWARTAAVMLAKLFVTLAFTCTYVLSAELFPTRVRHTLYSLCATCGRLFGSALSPQMPLLGAVMESLPLLVSGAACFLCGLLSLILPETARSPLPDTVQEAEAIGRKDLPKRTDRA</sequence>
<feature type="transmembrane region" description="Helical" evidence="6">
    <location>
        <begin position="411"/>
        <end position="430"/>
    </location>
</feature>
<evidence type="ECO:0000256" key="5">
    <source>
        <dbReference type="SAM" id="MobiDB-lite"/>
    </source>
</evidence>
<evidence type="ECO:0000256" key="1">
    <source>
        <dbReference type="ARBA" id="ARBA00004141"/>
    </source>
</evidence>
<comment type="subcellular location">
    <subcellularLocation>
        <location evidence="1">Membrane</location>
        <topology evidence="1">Multi-pass membrane protein</topology>
    </subcellularLocation>
</comment>
<evidence type="ECO:0000256" key="4">
    <source>
        <dbReference type="ARBA" id="ARBA00023136"/>
    </source>
</evidence>
<feature type="transmembrane region" description="Helical" evidence="6">
    <location>
        <begin position="165"/>
        <end position="184"/>
    </location>
</feature>
<feature type="transmembrane region" description="Helical" evidence="6">
    <location>
        <begin position="442"/>
        <end position="464"/>
    </location>
</feature>
<evidence type="ECO:0000256" key="3">
    <source>
        <dbReference type="ARBA" id="ARBA00022989"/>
    </source>
</evidence>
<evidence type="ECO:0000313" key="8">
    <source>
        <dbReference type="EMBL" id="KAJ1526436.1"/>
    </source>
</evidence>
<keyword evidence="3 6" id="KW-1133">Transmembrane helix</keyword>
<proteinExistence type="predicted"/>
<feature type="transmembrane region" description="Helical" evidence="6">
    <location>
        <begin position="383"/>
        <end position="404"/>
    </location>
</feature>
<protein>
    <recommendedName>
        <fullName evidence="7">Major facilitator superfamily (MFS) profile domain-containing protein</fullName>
    </recommendedName>
</protein>
<dbReference type="GO" id="GO:0022857">
    <property type="term" value="F:transmembrane transporter activity"/>
    <property type="evidence" value="ECO:0007669"/>
    <property type="project" value="InterPro"/>
</dbReference>
<dbReference type="InterPro" id="IPR020846">
    <property type="entry name" value="MFS_dom"/>
</dbReference>
<dbReference type="SUPFAM" id="SSF103473">
    <property type="entry name" value="MFS general substrate transporter"/>
    <property type="match status" value="1"/>
</dbReference>
<dbReference type="AlphaFoldDB" id="A0AAV7XL10"/>
<evidence type="ECO:0000256" key="6">
    <source>
        <dbReference type="SAM" id="Phobius"/>
    </source>
</evidence>
<reference evidence="8" key="1">
    <citation type="submission" date="2022-12" db="EMBL/GenBank/DDBJ databases">
        <title>Chromosome-level genome assembly of the bean flower thrips Megalurothrips usitatus.</title>
        <authorList>
            <person name="Ma L."/>
            <person name="Liu Q."/>
            <person name="Li H."/>
            <person name="Cai W."/>
        </authorList>
    </citation>
    <scope>NUCLEOTIDE SEQUENCE</scope>
    <source>
        <strain evidence="8">Cailab_2022a</strain>
    </source>
</reference>